<reference evidence="1" key="1">
    <citation type="journal article" date="2017" name="Mycologia">
        <title>Fusarium algeriense, sp. nov., a novel toxigenic crown rot pathogen of durum wheat from Algeria is nested in the Fusarium burgessii species complex.</title>
        <authorList>
            <person name="Laraba I."/>
            <person name="Keddad A."/>
            <person name="Boureghda H."/>
            <person name="Abdallah N."/>
            <person name="Vaughan M.M."/>
            <person name="Proctor R.H."/>
            <person name="Busman M."/>
            <person name="O'Donnell K."/>
        </authorList>
    </citation>
    <scope>NUCLEOTIDE SEQUENCE</scope>
    <source>
        <strain evidence="1">NRRL 25174</strain>
    </source>
</reference>
<keyword evidence="2" id="KW-1185">Reference proteome</keyword>
<sequence length="276" mass="31612">MPPLTVHSHMFPRESVQLGRVVTTIKSPQNSYYPAGRHQFQDGDIHSVVSKDFYDLRQKSKGSKLEAVLTSVASLLFRTDHDLTTSIDDTICITYFLDNVDRKFSEMCKEKEAREWFEDAFRKRRHVYMVTAIQTLSDAKMSLASDNTGEGRGEVKIPVSNVAGNPTTATPLDPKLVAEYRAKKHRETGFVGEGEQIYAIQYRKVKWELFSSRDMGQSFLEEGNRWQVMWKTMGAEKNTRDILETRLEDDDMALDHKCGVSICEVEGYGLIYYVEI</sequence>
<comment type="caution">
    <text evidence="1">The sequence shown here is derived from an EMBL/GenBank/DDBJ whole genome shotgun (WGS) entry which is preliminary data.</text>
</comment>
<dbReference type="Proteomes" id="UP000730481">
    <property type="component" value="Unassembled WGS sequence"/>
</dbReference>
<evidence type="ECO:0000313" key="2">
    <source>
        <dbReference type="Proteomes" id="UP000730481"/>
    </source>
</evidence>
<protein>
    <submittedName>
        <fullName evidence="1">Uncharacterized protein</fullName>
    </submittedName>
</protein>
<gene>
    <name evidence="1" type="ORF">FBEOM_1891</name>
</gene>
<evidence type="ECO:0000313" key="1">
    <source>
        <dbReference type="EMBL" id="KAF4344169.1"/>
    </source>
</evidence>
<dbReference type="OrthoDB" id="5410365at2759"/>
<accession>A0A9P5ASW6</accession>
<dbReference type="AlphaFoldDB" id="A0A9P5ASW6"/>
<dbReference type="EMBL" id="PVQB02000063">
    <property type="protein sequence ID" value="KAF4344169.1"/>
    <property type="molecule type" value="Genomic_DNA"/>
</dbReference>
<proteinExistence type="predicted"/>
<name>A0A9P5ASW6_9HYPO</name>
<reference evidence="1" key="2">
    <citation type="submission" date="2020-02" db="EMBL/GenBank/DDBJ databases">
        <title>Identification and distribution of gene clusters putatively required for synthesis of sphingolipid metabolism inhibitors in phylogenetically diverse species of the filamentous fungus Fusarium.</title>
        <authorList>
            <person name="Kim H.-S."/>
            <person name="Busman M."/>
            <person name="Brown D.W."/>
            <person name="Divon H."/>
            <person name="Uhlig S."/>
            <person name="Proctor R.H."/>
        </authorList>
    </citation>
    <scope>NUCLEOTIDE SEQUENCE</scope>
    <source>
        <strain evidence="1">NRRL 25174</strain>
    </source>
</reference>
<organism evidence="1 2">
    <name type="scientific">Fusarium beomiforme</name>
    <dbReference type="NCBI Taxonomy" id="44412"/>
    <lineage>
        <taxon>Eukaryota</taxon>
        <taxon>Fungi</taxon>
        <taxon>Dikarya</taxon>
        <taxon>Ascomycota</taxon>
        <taxon>Pezizomycotina</taxon>
        <taxon>Sordariomycetes</taxon>
        <taxon>Hypocreomycetidae</taxon>
        <taxon>Hypocreales</taxon>
        <taxon>Nectriaceae</taxon>
        <taxon>Fusarium</taxon>
        <taxon>Fusarium burgessii species complex</taxon>
    </lineage>
</organism>